<dbReference type="Proteomes" id="UP001300763">
    <property type="component" value="Unassembled WGS sequence"/>
</dbReference>
<evidence type="ECO:0000256" key="1">
    <source>
        <dbReference type="ARBA" id="ARBA00010617"/>
    </source>
</evidence>
<dbReference type="InterPro" id="IPR001128">
    <property type="entry name" value="Cyt_P450"/>
</dbReference>
<dbReference type="SUPFAM" id="SSF48264">
    <property type="entry name" value="Cytochrome P450"/>
    <property type="match status" value="1"/>
</dbReference>
<organism evidence="3 4">
    <name type="scientific">Actinomycetospora lemnae</name>
    <dbReference type="NCBI Taxonomy" id="3019891"/>
    <lineage>
        <taxon>Bacteria</taxon>
        <taxon>Bacillati</taxon>
        <taxon>Actinomycetota</taxon>
        <taxon>Actinomycetes</taxon>
        <taxon>Pseudonocardiales</taxon>
        <taxon>Pseudonocardiaceae</taxon>
        <taxon>Actinomycetospora</taxon>
    </lineage>
</organism>
<gene>
    <name evidence="3" type="ORF">PGB27_21935</name>
</gene>
<feature type="region of interest" description="Disordered" evidence="2">
    <location>
        <begin position="1"/>
        <end position="21"/>
    </location>
</feature>
<comment type="similarity">
    <text evidence="1">Belongs to the cytochrome P450 family.</text>
</comment>
<dbReference type="Gene3D" id="1.10.630.10">
    <property type="entry name" value="Cytochrome P450"/>
    <property type="match status" value="1"/>
</dbReference>
<proteinExistence type="inferred from homology"/>
<dbReference type="PRINTS" id="PR00359">
    <property type="entry name" value="BP450"/>
</dbReference>
<name>A0ABT5T244_9PSEU</name>
<comment type="caution">
    <text evidence="3">The sequence shown here is derived from an EMBL/GenBank/DDBJ whole genome shotgun (WGS) entry which is preliminary data.</text>
</comment>
<sequence length="431" mass="48054">MTESVTSFASGTPDRPHDDVDISSKAFWSATMDERERSFAVLRERGTITWHPPFEDQLLEVPDDHGFWAVTTYDDLVEVTKRHDDFLSGPGILMENLPPELVEAGQSIIGMDPPRHTKLRRLVAAAFTPKQMRRIEDRIKANATKVVDNLLDRIDEGGGTADFVAECAEPLPMHNINDIMGVPDGDRQQAAHEAKVGTGWNDPELVGEGREQVLGRLFQALTYVHGLATSLAAQRRVDPTDDLITALARAEVDGEQLTDEEIGAFFVLLTIAGNDTTRQSTSHGLRALTTHPEQRAWLLEDLEGRMPDAVEELVRWATPIMTFRRTAARDLEFRGQQVTAGDKLVMFYSSANRDASRIERPHELDLSRHPNPHISFGGGGIHHCLGNQLARFQLRALFTELLTRAPHLVAGEPELMPGNFFHVVKRMPCSL</sequence>
<evidence type="ECO:0000256" key="2">
    <source>
        <dbReference type="SAM" id="MobiDB-lite"/>
    </source>
</evidence>
<dbReference type="PANTHER" id="PTHR46696:SF4">
    <property type="entry name" value="BIOTIN BIOSYNTHESIS CYTOCHROME P450"/>
    <property type="match status" value="1"/>
</dbReference>
<keyword evidence="4" id="KW-1185">Reference proteome</keyword>
<reference evidence="3 4" key="1">
    <citation type="submission" date="2023-02" db="EMBL/GenBank/DDBJ databases">
        <title>Genome sequencing required for Actinomycetospora new species description.</title>
        <authorList>
            <person name="Saimee Y."/>
            <person name="Duangmal K."/>
        </authorList>
    </citation>
    <scope>NUCLEOTIDE SEQUENCE [LARGE SCALE GENOMIC DNA]</scope>
    <source>
        <strain evidence="3 4">DW7H6</strain>
    </source>
</reference>
<accession>A0ABT5T244</accession>
<dbReference type="RefSeq" id="WP_274202543.1">
    <property type="nucleotide sequence ID" value="NZ_JAQZAO010000010.1"/>
</dbReference>
<dbReference type="PANTHER" id="PTHR46696">
    <property type="entry name" value="P450, PUTATIVE (EUROFUNG)-RELATED"/>
    <property type="match status" value="1"/>
</dbReference>
<dbReference type="EMBL" id="JAQZAO010000010">
    <property type="protein sequence ID" value="MDD7968013.1"/>
    <property type="molecule type" value="Genomic_DNA"/>
</dbReference>
<protein>
    <submittedName>
        <fullName evidence="3">Cytochrome P450</fullName>
    </submittedName>
</protein>
<dbReference type="InterPro" id="IPR002397">
    <property type="entry name" value="Cyt_P450_B"/>
</dbReference>
<feature type="compositionally biased region" description="Polar residues" evidence="2">
    <location>
        <begin position="1"/>
        <end position="10"/>
    </location>
</feature>
<dbReference type="CDD" id="cd11033">
    <property type="entry name" value="CYP142-like"/>
    <property type="match status" value="1"/>
</dbReference>
<dbReference type="InterPro" id="IPR036396">
    <property type="entry name" value="Cyt_P450_sf"/>
</dbReference>
<evidence type="ECO:0000313" key="3">
    <source>
        <dbReference type="EMBL" id="MDD7968013.1"/>
    </source>
</evidence>
<evidence type="ECO:0000313" key="4">
    <source>
        <dbReference type="Proteomes" id="UP001300763"/>
    </source>
</evidence>
<dbReference type="Pfam" id="PF00067">
    <property type="entry name" value="p450"/>
    <property type="match status" value="1"/>
</dbReference>